<dbReference type="SUPFAM" id="SSF52540">
    <property type="entry name" value="P-loop containing nucleoside triphosphate hydrolases"/>
    <property type="match status" value="1"/>
</dbReference>
<gene>
    <name evidence="2" type="ORF">PAC_08784</name>
</gene>
<dbReference type="PANTHER" id="PTHR10887">
    <property type="entry name" value="DNA2/NAM7 HELICASE FAMILY"/>
    <property type="match status" value="1"/>
</dbReference>
<dbReference type="STRING" id="576137.A0A1L7X1L9"/>
<dbReference type="InterPro" id="IPR041679">
    <property type="entry name" value="DNA2/NAM7-like_C"/>
</dbReference>
<dbReference type="Gene3D" id="3.40.50.300">
    <property type="entry name" value="P-loop containing nucleotide triphosphate hydrolases"/>
    <property type="match status" value="1"/>
</dbReference>
<sequence>MAGKAMTSPISQQRFRGRTREGRRWMMTELVEQNGVCIMTPFKAQVQCLRRTIREKRYGSLWDVDIGSTEAFQGLERSVVILCTTRSNQQFINSDKGVDWGIIGLLNKMNVALTRAKFGLLVIGRKETLFQDPNWKAFLDFCNRNGLVAGKNYFDGPLHERDNIEPTRLEKVLLAKERDLNDSRVLRGIIQDGKMWTSGMQVASDMESVSGYGYSDQVEDE</sequence>
<dbReference type="OrthoDB" id="6513042at2759"/>
<keyword evidence="3" id="KW-1185">Reference proteome</keyword>
<dbReference type="Proteomes" id="UP000184330">
    <property type="component" value="Unassembled WGS sequence"/>
</dbReference>
<feature type="domain" description="DNA2/NAM7 helicase-like C-terminal" evidence="1">
    <location>
        <begin position="26"/>
        <end position="126"/>
    </location>
</feature>
<dbReference type="InterPro" id="IPR045055">
    <property type="entry name" value="DNA2/NAM7-like"/>
</dbReference>
<dbReference type="EMBL" id="FJOG01000012">
    <property type="protein sequence ID" value="CZR58892.1"/>
    <property type="molecule type" value="Genomic_DNA"/>
</dbReference>
<dbReference type="GO" id="GO:0001147">
    <property type="term" value="F:transcription termination site sequence-specific DNA binding"/>
    <property type="evidence" value="ECO:0007669"/>
    <property type="project" value="TreeGrafter"/>
</dbReference>
<evidence type="ECO:0000259" key="1">
    <source>
        <dbReference type="Pfam" id="PF13087"/>
    </source>
</evidence>
<dbReference type="InterPro" id="IPR027417">
    <property type="entry name" value="P-loop_NTPase"/>
</dbReference>
<dbReference type="CDD" id="cd18808">
    <property type="entry name" value="SF1_C_Upf1"/>
    <property type="match status" value="1"/>
</dbReference>
<dbReference type="GO" id="GO:0016604">
    <property type="term" value="C:nuclear body"/>
    <property type="evidence" value="ECO:0007669"/>
    <property type="project" value="TreeGrafter"/>
</dbReference>
<name>A0A1L7X1L9_9HELO</name>
<evidence type="ECO:0000313" key="2">
    <source>
        <dbReference type="EMBL" id="CZR58892.1"/>
    </source>
</evidence>
<protein>
    <recommendedName>
        <fullName evidence="1">DNA2/NAM7 helicase-like C-terminal domain-containing protein</fullName>
    </recommendedName>
</protein>
<accession>A0A1L7X1L9</accession>
<dbReference type="InterPro" id="IPR047187">
    <property type="entry name" value="SF1_C_Upf1"/>
</dbReference>
<dbReference type="GO" id="GO:0006369">
    <property type="term" value="P:termination of RNA polymerase II transcription"/>
    <property type="evidence" value="ECO:0007669"/>
    <property type="project" value="TreeGrafter"/>
</dbReference>
<dbReference type="PANTHER" id="PTHR10887:SF495">
    <property type="entry name" value="HELICASE SENATAXIN ISOFORM X1-RELATED"/>
    <property type="match status" value="1"/>
</dbReference>
<evidence type="ECO:0000313" key="3">
    <source>
        <dbReference type="Proteomes" id="UP000184330"/>
    </source>
</evidence>
<dbReference type="Pfam" id="PF13087">
    <property type="entry name" value="AAA_12"/>
    <property type="match status" value="1"/>
</dbReference>
<reference evidence="2 3" key="1">
    <citation type="submission" date="2016-03" db="EMBL/GenBank/DDBJ databases">
        <authorList>
            <person name="Ploux O."/>
        </authorList>
    </citation>
    <scope>NUCLEOTIDE SEQUENCE [LARGE SCALE GENOMIC DNA]</scope>
    <source>
        <strain evidence="2 3">UAMH 11012</strain>
    </source>
</reference>
<organism evidence="2 3">
    <name type="scientific">Phialocephala subalpina</name>
    <dbReference type="NCBI Taxonomy" id="576137"/>
    <lineage>
        <taxon>Eukaryota</taxon>
        <taxon>Fungi</taxon>
        <taxon>Dikarya</taxon>
        <taxon>Ascomycota</taxon>
        <taxon>Pezizomycotina</taxon>
        <taxon>Leotiomycetes</taxon>
        <taxon>Helotiales</taxon>
        <taxon>Mollisiaceae</taxon>
        <taxon>Phialocephala</taxon>
        <taxon>Phialocephala fortinii species complex</taxon>
    </lineage>
</organism>
<dbReference type="AlphaFoldDB" id="A0A1L7X1L9"/>
<proteinExistence type="predicted"/>